<comment type="similarity">
    <text evidence="1">Belongs to the Di19 family.</text>
</comment>
<dbReference type="EMBL" id="EQ973909">
    <property type="protein sequence ID" value="EEF39324.1"/>
    <property type="molecule type" value="Genomic_DNA"/>
</dbReference>
<dbReference type="eggNOG" id="ENOG502SN10">
    <property type="taxonomic scope" value="Eukaryota"/>
</dbReference>
<proteinExistence type="inferred from homology"/>
<evidence type="ECO:0000259" key="3">
    <source>
        <dbReference type="Pfam" id="PF14571"/>
    </source>
</evidence>
<dbReference type="AlphaFoldDB" id="B9SAX0"/>
<sequence>MEDDTWSFALSTSSRSYQSALRSLSDLCLDFEEVDGDNINEYEDDDIRAEYPCPFCIEDFDLVELCSHIDDDHPFESKPGICPVCATRVGVSMVRHLTTQHGSMLQKLKLQKDGSYSTLSLLKKELQDGHFQCLLDVPSPAVSSSKMEPDPLMSFLYNAIPADKSGSVQPHCLPDVVLEEKSSEENILERDMHQSPLSEKEQIEKGRRSRFVQGLLLSTIFEDDL</sequence>
<gene>
    <name evidence="4" type="ORF">RCOM_1180030</name>
</gene>
<dbReference type="PANTHER" id="PTHR31875:SF25">
    <property type="entry name" value="PROTEIN DEHYDRATION-INDUCED 19 HOMOLOG 2"/>
    <property type="match status" value="1"/>
</dbReference>
<feature type="domain" description="Di19 C-terminal" evidence="3">
    <location>
        <begin position="119"/>
        <end position="220"/>
    </location>
</feature>
<evidence type="ECO:0000313" key="4">
    <source>
        <dbReference type="EMBL" id="EEF39324.1"/>
    </source>
</evidence>
<dbReference type="InParanoid" id="B9SAX0"/>
<evidence type="ECO:0000256" key="1">
    <source>
        <dbReference type="ARBA" id="ARBA00007109"/>
    </source>
</evidence>
<dbReference type="InterPro" id="IPR033347">
    <property type="entry name" value="Di19"/>
</dbReference>
<dbReference type="InterPro" id="IPR008598">
    <property type="entry name" value="Di19_Zn-bd"/>
</dbReference>
<dbReference type="Pfam" id="PF14571">
    <property type="entry name" value="Di19_C"/>
    <property type="match status" value="1"/>
</dbReference>
<dbReference type="STRING" id="3988.B9SAX0"/>
<dbReference type="Proteomes" id="UP000008311">
    <property type="component" value="Unassembled WGS sequence"/>
</dbReference>
<organism evidence="4 5">
    <name type="scientific">Ricinus communis</name>
    <name type="common">Castor bean</name>
    <dbReference type="NCBI Taxonomy" id="3988"/>
    <lineage>
        <taxon>Eukaryota</taxon>
        <taxon>Viridiplantae</taxon>
        <taxon>Streptophyta</taxon>
        <taxon>Embryophyta</taxon>
        <taxon>Tracheophyta</taxon>
        <taxon>Spermatophyta</taxon>
        <taxon>Magnoliopsida</taxon>
        <taxon>eudicotyledons</taxon>
        <taxon>Gunneridae</taxon>
        <taxon>Pentapetalae</taxon>
        <taxon>rosids</taxon>
        <taxon>fabids</taxon>
        <taxon>Malpighiales</taxon>
        <taxon>Euphorbiaceae</taxon>
        <taxon>Acalyphoideae</taxon>
        <taxon>Acalypheae</taxon>
        <taxon>Ricinus</taxon>
    </lineage>
</organism>
<dbReference type="PANTHER" id="PTHR31875">
    <property type="entry name" value="PROTEIN DEHYDRATION-INDUCED 19"/>
    <property type="match status" value="1"/>
</dbReference>
<accession>B9SAX0</accession>
<name>B9SAX0_RICCO</name>
<reference evidence="5" key="1">
    <citation type="journal article" date="2010" name="Nat. Biotechnol.">
        <title>Draft genome sequence of the oilseed species Ricinus communis.</title>
        <authorList>
            <person name="Chan A.P."/>
            <person name="Crabtree J."/>
            <person name="Zhao Q."/>
            <person name="Lorenzi H."/>
            <person name="Orvis J."/>
            <person name="Puiu D."/>
            <person name="Melake-Berhan A."/>
            <person name="Jones K.M."/>
            <person name="Redman J."/>
            <person name="Chen G."/>
            <person name="Cahoon E.B."/>
            <person name="Gedil M."/>
            <person name="Stanke M."/>
            <person name="Haas B.J."/>
            <person name="Wortman J.R."/>
            <person name="Fraser-Liggett C.M."/>
            <person name="Ravel J."/>
            <person name="Rabinowicz P.D."/>
        </authorList>
    </citation>
    <scope>NUCLEOTIDE SEQUENCE [LARGE SCALE GENOMIC DNA]</scope>
    <source>
        <strain evidence="5">cv. Hale</strain>
    </source>
</reference>
<evidence type="ECO:0000259" key="2">
    <source>
        <dbReference type="Pfam" id="PF05605"/>
    </source>
</evidence>
<protein>
    <submittedName>
        <fullName evidence="4">Uncharacterized protein</fullName>
    </submittedName>
</protein>
<feature type="domain" description="Di19 zinc-binding" evidence="2">
    <location>
        <begin position="50"/>
        <end position="102"/>
    </location>
</feature>
<dbReference type="InterPro" id="IPR027935">
    <property type="entry name" value="Di19_C"/>
</dbReference>
<evidence type="ECO:0000313" key="5">
    <source>
        <dbReference type="Proteomes" id="UP000008311"/>
    </source>
</evidence>
<dbReference type="Pfam" id="PF05605">
    <property type="entry name" value="zf-Di19"/>
    <property type="match status" value="1"/>
</dbReference>
<keyword evidence="5" id="KW-1185">Reference proteome</keyword>